<keyword evidence="2" id="KW-1185">Reference proteome</keyword>
<organism evidence="1 2">
    <name type="scientific">Polychaeton citri CBS 116435</name>
    <dbReference type="NCBI Taxonomy" id="1314669"/>
    <lineage>
        <taxon>Eukaryota</taxon>
        <taxon>Fungi</taxon>
        <taxon>Dikarya</taxon>
        <taxon>Ascomycota</taxon>
        <taxon>Pezizomycotina</taxon>
        <taxon>Dothideomycetes</taxon>
        <taxon>Dothideomycetidae</taxon>
        <taxon>Capnodiales</taxon>
        <taxon>Capnodiaceae</taxon>
        <taxon>Polychaeton</taxon>
    </lineage>
</organism>
<name>A0A9P4QG67_9PEZI</name>
<sequence>MPGIQPLPDLLLSLSTRYLQARPLYLPLAASILSCLVLTLLSSLPHCLSASLSLSVCSQSLSLVITILKRPLYLFNTLLLPPPLLVSGFCSARLLPLPTSVRARTSSSRRVPPPALIAPFSNAIRCHSTFLSWSLAFCRPSFCL</sequence>
<comment type="caution">
    <text evidence="1">The sequence shown here is derived from an EMBL/GenBank/DDBJ whole genome shotgun (WGS) entry which is preliminary data.</text>
</comment>
<evidence type="ECO:0000313" key="2">
    <source>
        <dbReference type="Proteomes" id="UP000799441"/>
    </source>
</evidence>
<protein>
    <submittedName>
        <fullName evidence="1">Uncharacterized protein</fullName>
    </submittedName>
</protein>
<dbReference type="Proteomes" id="UP000799441">
    <property type="component" value="Unassembled WGS sequence"/>
</dbReference>
<dbReference type="AlphaFoldDB" id="A0A9P4QG67"/>
<evidence type="ECO:0000313" key="1">
    <source>
        <dbReference type="EMBL" id="KAF2725660.1"/>
    </source>
</evidence>
<gene>
    <name evidence="1" type="ORF">K431DRAFT_81875</name>
</gene>
<dbReference type="EMBL" id="MU003767">
    <property type="protein sequence ID" value="KAF2725660.1"/>
    <property type="molecule type" value="Genomic_DNA"/>
</dbReference>
<proteinExistence type="predicted"/>
<accession>A0A9P4QG67</accession>
<reference evidence="1" key="1">
    <citation type="journal article" date="2020" name="Stud. Mycol.">
        <title>101 Dothideomycetes genomes: a test case for predicting lifestyles and emergence of pathogens.</title>
        <authorList>
            <person name="Haridas S."/>
            <person name="Albert R."/>
            <person name="Binder M."/>
            <person name="Bloem J."/>
            <person name="Labutti K."/>
            <person name="Salamov A."/>
            <person name="Andreopoulos B."/>
            <person name="Baker S."/>
            <person name="Barry K."/>
            <person name="Bills G."/>
            <person name="Bluhm B."/>
            <person name="Cannon C."/>
            <person name="Castanera R."/>
            <person name="Culley D."/>
            <person name="Daum C."/>
            <person name="Ezra D."/>
            <person name="Gonzalez J."/>
            <person name="Henrissat B."/>
            <person name="Kuo A."/>
            <person name="Liang C."/>
            <person name="Lipzen A."/>
            <person name="Lutzoni F."/>
            <person name="Magnuson J."/>
            <person name="Mondo S."/>
            <person name="Nolan M."/>
            <person name="Ohm R."/>
            <person name="Pangilinan J."/>
            <person name="Park H.-J."/>
            <person name="Ramirez L."/>
            <person name="Alfaro M."/>
            <person name="Sun H."/>
            <person name="Tritt A."/>
            <person name="Yoshinaga Y."/>
            <person name="Zwiers L.-H."/>
            <person name="Turgeon B."/>
            <person name="Goodwin S."/>
            <person name="Spatafora J."/>
            <person name="Crous P."/>
            <person name="Grigoriev I."/>
        </authorList>
    </citation>
    <scope>NUCLEOTIDE SEQUENCE</scope>
    <source>
        <strain evidence="1">CBS 116435</strain>
    </source>
</reference>